<evidence type="ECO:0000256" key="1">
    <source>
        <dbReference type="RuleBase" id="RU003682"/>
    </source>
</evidence>
<dbReference type="GO" id="GO:0016491">
    <property type="term" value="F:oxidoreductase activity"/>
    <property type="evidence" value="ECO:0007669"/>
    <property type="project" value="UniProtKB-KW"/>
</dbReference>
<dbReference type="STRING" id="6832.A0A553NYX9"/>
<accession>A0A553NYX9</accession>
<feature type="region of interest" description="Disordered" evidence="2">
    <location>
        <begin position="1"/>
        <end position="24"/>
    </location>
</feature>
<evidence type="ECO:0000313" key="4">
    <source>
        <dbReference type="EMBL" id="TRY70646.1"/>
    </source>
</evidence>
<evidence type="ECO:0000256" key="2">
    <source>
        <dbReference type="SAM" id="MobiDB-lite"/>
    </source>
</evidence>
<dbReference type="Pfam" id="PF03171">
    <property type="entry name" value="2OG-FeII_Oxy"/>
    <property type="match status" value="1"/>
</dbReference>
<dbReference type="EMBL" id="VCGU01000009">
    <property type="protein sequence ID" value="TRY70646.1"/>
    <property type="molecule type" value="Genomic_DNA"/>
</dbReference>
<dbReference type="InterPro" id="IPR027443">
    <property type="entry name" value="IPNS-like_sf"/>
</dbReference>
<dbReference type="AlphaFoldDB" id="A0A553NYX9"/>
<comment type="caution">
    <text evidence="4">The sequence shown here is derived from an EMBL/GenBank/DDBJ whole genome shotgun (WGS) entry which is preliminary data.</text>
</comment>
<keyword evidence="5" id="KW-1185">Reference proteome</keyword>
<evidence type="ECO:0000313" key="5">
    <source>
        <dbReference type="Proteomes" id="UP000318571"/>
    </source>
</evidence>
<feature type="domain" description="Fe2OG dioxygenase" evidence="3">
    <location>
        <begin position="200"/>
        <end position="308"/>
    </location>
</feature>
<feature type="compositionally biased region" description="Basic and acidic residues" evidence="2">
    <location>
        <begin position="1"/>
        <end position="20"/>
    </location>
</feature>
<protein>
    <recommendedName>
        <fullName evidence="3">Fe2OG dioxygenase domain-containing protein</fullName>
    </recommendedName>
</protein>
<dbReference type="OMA" id="HIDNAMV"/>
<dbReference type="InterPro" id="IPR050231">
    <property type="entry name" value="Iron_ascorbate_oxido_reductase"/>
</dbReference>
<dbReference type="InterPro" id="IPR005123">
    <property type="entry name" value="Oxoglu/Fe-dep_dioxygenase_dom"/>
</dbReference>
<dbReference type="PROSITE" id="PS51471">
    <property type="entry name" value="FE2OG_OXY"/>
    <property type="match status" value="1"/>
</dbReference>
<sequence>MKSEEMAPHQDEGQKEHGEDAVPPNIKLEIIDLSSEALACADRREKARQQIINSFSTLGFCQVSGMNDYSAEALLQGSKWFFDDVSEQTKLDQIGTKAYNPSNKNSYRGYFPAQHDRMSCKEGYDVGLQWEIPDHLKDIPLVEQTPMLHIPGQEKEVEHYYEVLFRHRDNVRGVGDTIMSLIAEAGGERTDYFKRMFSEFAQHTLRPIRYPQRVGEVPKDAILPSGRVISTPAHADSGFLTFLQTFDYPGLELLVDDKWYAVPPNPETLIVNVGEQLSEMSNGRFAATVHRVMDIGKSRFSMPFFYEPGADADINTKIPASLLPPETEDKFDRSYYPYVTFLFFKLPIYAEYSHVSDNIPESIYKKYIENYEPKECWATKTAIQVDGATFMQRKLKAKYRETFSKS</sequence>
<proteinExistence type="inferred from homology"/>
<reference evidence="4 5" key="1">
    <citation type="journal article" date="2018" name="Nat. Ecol. Evol.">
        <title>Genomic signatures of mitonuclear coevolution across populations of Tigriopus californicus.</title>
        <authorList>
            <person name="Barreto F.S."/>
            <person name="Watson E.T."/>
            <person name="Lima T.G."/>
            <person name="Willett C.S."/>
            <person name="Edmands S."/>
            <person name="Li W."/>
            <person name="Burton R.S."/>
        </authorList>
    </citation>
    <scope>NUCLEOTIDE SEQUENCE [LARGE SCALE GENOMIC DNA]</scope>
    <source>
        <strain evidence="4 5">San Diego</strain>
    </source>
</reference>
<gene>
    <name evidence="4" type="ORF">TCAL_05941</name>
</gene>
<dbReference type="SUPFAM" id="SSF51197">
    <property type="entry name" value="Clavaminate synthase-like"/>
    <property type="match status" value="1"/>
</dbReference>
<comment type="similarity">
    <text evidence="1">Belongs to the iron/ascorbate-dependent oxidoreductase family.</text>
</comment>
<name>A0A553NYX9_TIGCA</name>
<dbReference type="InterPro" id="IPR044861">
    <property type="entry name" value="IPNS-like_FE2OG_OXY"/>
</dbReference>
<dbReference type="GO" id="GO:0046872">
    <property type="term" value="F:metal ion binding"/>
    <property type="evidence" value="ECO:0007669"/>
    <property type="project" value="UniProtKB-KW"/>
</dbReference>
<dbReference type="PRINTS" id="PR00682">
    <property type="entry name" value="IPNSYNTHASE"/>
</dbReference>
<keyword evidence="1" id="KW-0560">Oxidoreductase</keyword>
<dbReference type="OrthoDB" id="288590at2759"/>
<keyword evidence="1" id="KW-0408">Iron</keyword>
<organism evidence="4 5">
    <name type="scientific">Tigriopus californicus</name>
    <name type="common">Marine copepod</name>
    <dbReference type="NCBI Taxonomy" id="6832"/>
    <lineage>
        <taxon>Eukaryota</taxon>
        <taxon>Metazoa</taxon>
        <taxon>Ecdysozoa</taxon>
        <taxon>Arthropoda</taxon>
        <taxon>Crustacea</taxon>
        <taxon>Multicrustacea</taxon>
        <taxon>Hexanauplia</taxon>
        <taxon>Copepoda</taxon>
        <taxon>Harpacticoida</taxon>
        <taxon>Harpacticidae</taxon>
        <taxon>Tigriopus</taxon>
    </lineage>
</organism>
<dbReference type="Gene3D" id="2.60.120.330">
    <property type="entry name" value="B-lactam Antibiotic, Isopenicillin N Synthase, Chain"/>
    <property type="match status" value="1"/>
</dbReference>
<keyword evidence="1" id="KW-0479">Metal-binding</keyword>
<dbReference type="Proteomes" id="UP000318571">
    <property type="component" value="Chromosome 9"/>
</dbReference>
<dbReference type="PANTHER" id="PTHR47990">
    <property type="entry name" value="2-OXOGLUTARATE (2OG) AND FE(II)-DEPENDENT OXYGENASE SUPERFAMILY PROTEIN-RELATED"/>
    <property type="match status" value="1"/>
</dbReference>
<evidence type="ECO:0000259" key="3">
    <source>
        <dbReference type="PROSITE" id="PS51471"/>
    </source>
</evidence>